<dbReference type="EMBL" id="LXQA010256930">
    <property type="protein sequence ID" value="MCI38535.1"/>
    <property type="molecule type" value="Genomic_DNA"/>
</dbReference>
<dbReference type="PROSITE" id="PS50994">
    <property type="entry name" value="INTEGRASE"/>
    <property type="match status" value="1"/>
</dbReference>
<accession>A0A392RSH4</accession>
<name>A0A392RSH4_9FABA</name>
<dbReference type="Proteomes" id="UP000265520">
    <property type="component" value="Unassembled WGS sequence"/>
</dbReference>
<dbReference type="PANTHER" id="PTHR37984:SF5">
    <property type="entry name" value="PROTEIN NYNRIN-LIKE"/>
    <property type="match status" value="1"/>
</dbReference>
<dbReference type="Gene3D" id="3.30.420.10">
    <property type="entry name" value="Ribonuclease H-like superfamily/Ribonuclease H"/>
    <property type="match status" value="1"/>
</dbReference>
<reference evidence="2 3" key="1">
    <citation type="journal article" date="2018" name="Front. Plant Sci.">
        <title>Red Clover (Trifolium pratense) and Zigzag Clover (T. medium) - A Picture of Genomic Similarities and Differences.</title>
        <authorList>
            <person name="Dluhosova J."/>
            <person name="Istvanek J."/>
            <person name="Nedelnik J."/>
            <person name="Repkova J."/>
        </authorList>
    </citation>
    <scope>NUCLEOTIDE SEQUENCE [LARGE SCALE GENOMIC DNA]</scope>
    <source>
        <strain evidence="3">cv. 10/8</strain>
        <tissue evidence="2">Leaf</tissue>
    </source>
</reference>
<sequence length="102" mass="12104">MEICRLHGIPKSIISDRNPLFLSNFWRELFRVQGTTLKYSTAYHPETDGQTEVVNHSLEAYLRCFASDHPRQWYKFLHLAEFWYNSTFHSAIKMTPFEALYG</sequence>
<dbReference type="SUPFAM" id="SSF53098">
    <property type="entry name" value="Ribonuclease H-like"/>
    <property type="match status" value="1"/>
</dbReference>
<protein>
    <recommendedName>
        <fullName evidence="1">Integrase catalytic domain-containing protein</fullName>
    </recommendedName>
</protein>
<feature type="domain" description="Integrase catalytic" evidence="1">
    <location>
        <begin position="1"/>
        <end position="102"/>
    </location>
</feature>
<keyword evidence="3" id="KW-1185">Reference proteome</keyword>
<dbReference type="InterPro" id="IPR036397">
    <property type="entry name" value="RNaseH_sf"/>
</dbReference>
<evidence type="ECO:0000313" key="3">
    <source>
        <dbReference type="Proteomes" id="UP000265520"/>
    </source>
</evidence>
<evidence type="ECO:0000259" key="1">
    <source>
        <dbReference type="PROSITE" id="PS50994"/>
    </source>
</evidence>
<dbReference type="InterPro" id="IPR012337">
    <property type="entry name" value="RNaseH-like_sf"/>
</dbReference>
<dbReference type="GO" id="GO:0015074">
    <property type="term" value="P:DNA integration"/>
    <property type="evidence" value="ECO:0007669"/>
    <property type="project" value="InterPro"/>
</dbReference>
<dbReference type="GO" id="GO:0003676">
    <property type="term" value="F:nucleic acid binding"/>
    <property type="evidence" value="ECO:0007669"/>
    <property type="project" value="InterPro"/>
</dbReference>
<comment type="caution">
    <text evidence="2">The sequence shown here is derived from an EMBL/GenBank/DDBJ whole genome shotgun (WGS) entry which is preliminary data.</text>
</comment>
<dbReference type="PANTHER" id="PTHR37984">
    <property type="entry name" value="PROTEIN CBG26694"/>
    <property type="match status" value="1"/>
</dbReference>
<dbReference type="AlphaFoldDB" id="A0A392RSH4"/>
<dbReference type="InterPro" id="IPR001584">
    <property type="entry name" value="Integrase_cat-core"/>
</dbReference>
<evidence type="ECO:0000313" key="2">
    <source>
        <dbReference type="EMBL" id="MCI38535.1"/>
    </source>
</evidence>
<dbReference type="InterPro" id="IPR050951">
    <property type="entry name" value="Retrovirus_Pol_polyprotein"/>
</dbReference>
<feature type="non-terminal residue" evidence="2">
    <location>
        <position position="102"/>
    </location>
</feature>
<organism evidence="2 3">
    <name type="scientific">Trifolium medium</name>
    <dbReference type="NCBI Taxonomy" id="97028"/>
    <lineage>
        <taxon>Eukaryota</taxon>
        <taxon>Viridiplantae</taxon>
        <taxon>Streptophyta</taxon>
        <taxon>Embryophyta</taxon>
        <taxon>Tracheophyta</taxon>
        <taxon>Spermatophyta</taxon>
        <taxon>Magnoliopsida</taxon>
        <taxon>eudicotyledons</taxon>
        <taxon>Gunneridae</taxon>
        <taxon>Pentapetalae</taxon>
        <taxon>rosids</taxon>
        <taxon>fabids</taxon>
        <taxon>Fabales</taxon>
        <taxon>Fabaceae</taxon>
        <taxon>Papilionoideae</taxon>
        <taxon>50 kb inversion clade</taxon>
        <taxon>NPAAA clade</taxon>
        <taxon>Hologalegina</taxon>
        <taxon>IRL clade</taxon>
        <taxon>Trifolieae</taxon>
        <taxon>Trifolium</taxon>
    </lineage>
</organism>
<proteinExistence type="predicted"/>